<comment type="subcellular location">
    <subcellularLocation>
        <location evidence="1">Membrane</location>
        <topology evidence="1">Multi-pass membrane protein</topology>
    </subcellularLocation>
</comment>
<feature type="transmembrane region" description="Helical" evidence="5">
    <location>
        <begin position="20"/>
        <end position="38"/>
    </location>
</feature>
<evidence type="ECO:0000313" key="7">
    <source>
        <dbReference type="EMBL" id="GAG48594.1"/>
    </source>
</evidence>
<evidence type="ECO:0000259" key="6">
    <source>
        <dbReference type="Pfam" id="PF07291"/>
    </source>
</evidence>
<feature type="domain" description="Methylamine utilisation protein MauE" evidence="6">
    <location>
        <begin position="18"/>
        <end position="106"/>
    </location>
</feature>
<protein>
    <recommendedName>
        <fullName evidence="6">Methylamine utilisation protein MauE domain-containing protein</fullName>
    </recommendedName>
</protein>
<feature type="transmembrane region" description="Helical" evidence="5">
    <location>
        <begin position="59"/>
        <end position="81"/>
    </location>
</feature>
<dbReference type="EMBL" id="BARS01053089">
    <property type="protein sequence ID" value="GAG48594.1"/>
    <property type="molecule type" value="Genomic_DNA"/>
</dbReference>
<accession>X0XYU1</accession>
<keyword evidence="2 5" id="KW-0812">Transmembrane</keyword>
<dbReference type="GO" id="GO:0016020">
    <property type="term" value="C:membrane"/>
    <property type="evidence" value="ECO:0007669"/>
    <property type="project" value="UniProtKB-SubCell"/>
</dbReference>
<evidence type="ECO:0000256" key="2">
    <source>
        <dbReference type="ARBA" id="ARBA00022692"/>
    </source>
</evidence>
<evidence type="ECO:0000256" key="3">
    <source>
        <dbReference type="ARBA" id="ARBA00022989"/>
    </source>
</evidence>
<proteinExistence type="predicted"/>
<keyword evidence="3 5" id="KW-1133">Transmembrane helix</keyword>
<reference evidence="7" key="1">
    <citation type="journal article" date="2014" name="Front. Microbiol.">
        <title>High frequency of phylogenetically diverse reductive dehalogenase-homologous genes in deep subseafloor sedimentary metagenomes.</title>
        <authorList>
            <person name="Kawai M."/>
            <person name="Futagami T."/>
            <person name="Toyoda A."/>
            <person name="Takaki Y."/>
            <person name="Nishi S."/>
            <person name="Hori S."/>
            <person name="Arai W."/>
            <person name="Tsubouchi T."/>
            <person name="Morono Y."/>
            <person name="Uchiyama I."/>
            <person name="Ito T."/>
            <person name="Fujiyama A."/>
            <person name="Inagaki F."/>
            <person name="Takami H."/>
        </authorList>
    </citation>
    <scope>NUCLEOTIDE SEQUENCE</scope>
    <source>
        <strain evidence="7">Expedition CK06-06</strain>
    </source>
</reference>
<dbReference type="InterPro" id="IPR009908">
    <property type="entry name" value="Methylamine_util_MauE"/>
</dbReference>
<evidence type="ECO:0000256" key="4">
    <source>
        <dbReference type="ARBA" id="ARBA00023136"/>
    </source>
</evidence>
<evidence type="ECO:0000256" key="1">
    <source>
        <dbReference type="ARBA" id="ARBA00004141"/>
    </source>
</evidence>
<organism evidence="7">
    <name type="scientific">marine sediment metagenome</name>
    <dbReference type="NCBI Taxonomy" id="412755"/>
    <lineage>
        <taxon>unclassified sequences</taxon>
        <taxon>metagenomes</taxon>
        <taxon>ecological metagenomes</taxon>
    </lineage>
</organism>
<dbReference type="GO" id="GO:0030416">
    <property type="term" value="P:methylamine metabolic process"/>
    <property type="evidence" value="ECO:0007669"/>
    <property type="project" value="InterPro"/>
</dbReference>
<name>X0XYU1_9ZZZZ</name>
<evidence type="ECO:0000256" key="5">
    <source>
        <dbReference type="SAM" id="Phobius"/>
    </source>
</evidence>
<comment type="caution">
    <text evidence="7">The sequence shown here is derived from an EMBL/GenBank/DDBJ whole genome shotgun (WGS) entry which is preliminary data.</text>
</comment>
<sequence length="137" mass="14717">MPVKESIIRRLDESGVPLLVVRLVLGGLFVYTGLVKVGDPIDFLKLIHEYDVLPESPAIFVNTVAIVLPWVEIVTGAALILGVFLRGAAATIALMFVAFTPAIFLRAMSIHAAEGTPFFDISFDCGCGTGVVVVWTK</sequence>
<feature type="non-terminal residue" evidence="7">
    <location>
        <position position="137"/>
    </location>
</feature>
<dbReference type="AlphaFoldDB" id="X0XYU1"/>
<keyword evidence="4 5" id="KW-0472">Membrane</keyword>
<feature type="transmembrane region" description="Helical" evidence="5">
    <location>
        <begin position="87"/>
        <end position="105"/>
    </location>
</feature>
<dbReference type="Pfam" id="PF07291">
    <property type="entry name" value="MauE"/>
    <property type="match status" value="1"/>
</dbReference>
<gene>
    <name evidence="7" type="ORF">S01H1_78838</name>
</gene>